<accession>Q98II3</accession>
<dbReference type="HOGENOM" id="CLU_1775924_0_0_5"/>
<reference evidence="1 2" key="1">
    <citation type="journal article" date="2000" name="DNA Res.">
        <title>Complete genome structure of the nitrogen-fixing symbiotic bacterium Mesorhizobium loti.</title>
        <authorList>
            <person name="Kaneko T."/>
            <person name="Nakamura Y."/>
            <person name="Sato S."/>
            <person name="Asamizu E."/>
            <person name="Kato T."/>
            <person name="Sasamoto S."/>
            <person name="Watanabe A."/>
            <person name="Idesawa K."/>
            <person name="Ishikawa A."/>
            <person name="Kawashima K."/>
            <person name="Kimura T."/>
            <person name="Kishida Y."/>
            <person name="Kiyokawa C."/>
            <person name="Kohara M."/>
            <person name="Matsumoto M."/>
            <person name="Matsuno A."/>
            <person name="Mochizuki Y."/>
            <person name="Nakayama S."/>
            <person name="Nakazaki N."/>
            <person name="Shimpo S."/>
            <person name="Sugimoto M."/>
            <person name="Takeuchi C."/>
            <person name="Yamada M."/>
            <person name="Tabata S."/>
        </authorList>
    </citation>
    <scope>NUCLEOTIDE SEQUENCE [LARGE SCALE GENOMIC DNA]</scope>
    <source>
        <strain evidence="2">LMG 29417 / CECT 9101 / MAFF 303099</strain>
    </source>
</reference>
<dbReference type="Proteomes" id="UP000000552">
    <property type="component" value="Chromosome"/>
</dbReference>
<dbReference type="KEGG" id="mlo:mlr2389"/>
<dbReference type="EMBL" id="BA000012">
    <property type="protein sequence ID" value="BAB49533.1"/>
    <property type="molecule type" value="Genomic_DNA"/>
</dbReference>
<sequence length="146" mass="16129">MACTANLGPCHPRRRRGNILNDTDPACPSRKCLVCRIDGLSTIICGVASVTRRCVKQAAPFERPFLKKLYRIHDTSYPSESEAIISYEDRLFEHSIFHSDLPSNSVATDPTSPLRGKHLSSGKSTRLDAIANKTEFCPTSAKLHST</sequence>
<gene>
    <name evidence="1" type="ordered locus">mlr2389</name>
</gene>
<organism evidence="1 2">
    <name type="scientific">Mesorhizobium japonicum (strain LMG 29417 / CECT 9101 / MAFF 303099)</name>
    <name type="common">Mesorhizobium loti (strain MAFF 303099)</name>
    <dbReference type="NCBI Taxonomy" id="266835"/>
    <lineage>
        <taxon>Bacteria</taxon>
        <taxon>Pseudomonadati</taxon>
        <taxon>Pseudomonadota</taxon>
        <taxon>Alphaproteobacteria</taxon>
        <taxon>Hyphomicrobiales</taxon>
        <taxon>Phyllobacteriaceae</taxon>
        <taxon>Mesorhizobium</taxon>
    </lineage>
</organism>
<evidence type="ECO:0000313" key="1">
    <source>
        <dbReference type="EMBL" id="BAB49533.1"/>
    </source>
</evidence>
<protein>
    <submittedName>
        <fullName evidence="1">Mlr2389 protein</fullName>
    </submittedName>
</protein>
<dbReference type="AlphaFoldDB" id="Q98II3"/>
<name>Q98II3_RHILO</name>
<proteinExistence type="predicted"/>
<evidence type="ECO:0000313" key="2">
    <source>
        <dbReference type="Proteomes" id="UP000000552"/>
    </source>
</evidence>